<dbReference type="InterPro" id="IPR036388">
    <property type="entry name" value="WH-like_DNA-bd_sf"/>
</dbReference>
<protein>
    <submittedName>
        <fullName evidence="2">ROK family protein</fullName>
    </submittedName>
</protein>
<comment type="similarity">
    <text evidence="1">Belongs to the ROK (NagC/XylR) family.</text>
</comment>
<sequence length="379" mass="39143">MTPAKPSLELLRSLTDEHVLRALIDQGRLTRAEIAARTGISKPTVGESVRRLTEAGLLRDTGERTTGRGRIGTYYALAGDLGVALVLGIAPEGVVAEAVDVHGRVVAREAEAVGRPAQPDQVARALRAAARRAVDGGPGPARSAVVSAADPVDRGSGRLVHLPDAPFLVGELSPVEVLAPLVAGPVTVDNDVNWAARAERAAAAPGELEDFAYLYLGEGLGCAVVADGEVRRGHGGLAGEIAHVLTRSPDGRAVAFTEVFAELQLRRPDSTAVDVDALLGVVDAPGDRQGRVLAALAEAICGVLGAVVALTDPRLIVLGGTWGPRPAVVRAVSEALAHQPRGVPLQVARATAEPSLAGARHRALDDLRTSILASRPVPA</sequence>
<dbReference type="SUPFAM" id="SSF53067">
    <property type="entry name" value="Actin-like ATPase domain"/>
    <property type="match status" value="1"/>
</dbReference>
<dbReference type="Proteomes" id="UP001596025">
    <property type="component" value="Unassembled WGS sequence"/>
</dbReference>
<dbReference type="InterPro" id="IPR043129">
    <property type="entry name" value="ATPase_NBD"/>
</dbReference>
<dbReference type="EMBL" id="JBHSGR010000023">
    <property type="protein sequence ID" value="MFC4695435.1"/>
    <property type="molecule type" value="Genomic_DNA"/>
</dbReference>
<reference evidence="3" key="1">
    <citation type="journal article" date="2019" name="Int. J. Syst. Evol. Microbiol.">
        <title>The Global Catalogue of Microorganisms (GCM) 10K type strain sequencing project: providing services to taxonomists for standard genome sequencing and annotation.</title>
        <authorList>
            <consortium name="The Broad Institute Genomics Platform"/>
            <consortium name="The Broad Institute Genome Sequencing Center for Infectious Disease"/>
            <person name="Wu L."/>
            <person name="Ma J."/>
        </authorList>
    </citation>
    <scope>NUCLEOTIDE SEQUENCE [LARGE SCALE GENOMIC DNA]</scope>
    <source>
        <strain evidence="3">CCUG 62763</strain>
    </source>
</reference>
<evidence type="ECO:0000256" key="1">
    <source>
        <dbReference type="ARBA" id="ARBA00006479"/>
    </source>
</evidence>
<dbReference type="Pfam" id="PF00480">
    <property type="entry name" value="ROK"/>
    <property type="match status" value="1"/>
</dbReference>
<dbReference type="RefSeq" id="WP_387992328.1">
    <property type="nucleotide sequence ID" value="NZ_JBHSGR010000023.1"/>
</dbReference>
<accession>A0ABV9LPY7</accession>
<evidence type="ECO:0000313" key="2">
    <source>
        <dbReference type="EMBL" id="MFC4695435.1"/>
    </source>
</evidence>
<evidence type="ECO:0000313" key="3">
    <source>
        <dbReference type="Proteomes" id="UP001596025"/>
    </source>
</evidence>
<dbReference type="InterPro" id="IPR036390">
    <property type="entry name" value="WH_DNA-bd_sf"/>
</dbReference>
<proteinExistence type="inferred from homology"/>
<dbReference type="PANTHER" id="PTHR18964:SF149">
    <property type="entry name" value="BIFUNCTIONAL UDP-N-ACETYLGLUCOSAMINE 2-EPIMERASE_N-ACETYLMANNOSAMINE KINASE"/>
    <property type="match status" value="1"/>
</dbReference>
<dbReference type="Gene3D" id="1.10.10.10">
    <property type="entry name" value="Winged helix-like DNA-binding domain superfamily/Winged helix DNA-binding domain"/>
    <property type="match status" value="1"/>
</dbReference>
<comment type="caution">
    <text evidence="2">The sequence shown here is derived from an EMBL/GenBank/DDBJ whole genome shotgun (WGS) entry which is preliminary data.</text>
</comment>
<dbReference type="InterPro" id="IPR000600">
    <property type="entry name" value="ROK"/>
</dbReference>
<gene>
    <name evidence="2" type="ORF">ACFO3M_18690</name>
</gene>
<organism evidence="2 3">
    <name type="scientific">Geodermatophilus arenarius</name>
    <dbReference type="NCBI Taxonomy" id="1137990"/>
    <lineage>
        <taxon>Bacteria</taxon>
        <taxon>Bacillati</taxon>
        <taxon>Actinomycetota</taxon>
        <taxon>Actinomycetes</taxon>
        <taxon>Geodermatophilales</taxon>
        <taxon>Geodermatophilaceae</taxon>
        <taxon>Geodermatophilus</taxon>
    </lineage>
</organism>
<dbReference type="PRINTS" id="PR00033">
    <property type="entry name" value="HTHASNC"/>
</dbReference>
<name>A0ABV9LPY7_9ACTN</name>
<dbReference type="PANTHER" id="PTHR18964">
    <property type="entry name" value="ROK (REPRESSOR, ORF, KINASE) FAMILY"/>
    <property type="match status" value="1"/>
</dbReference>
<dbReference type="CDD" id="cd00090">
    <property type="entry name" value="HTH_ARSR"/>
    <property type="match status" value="1"/>
</dbReference>
<dbReference type="Pfam" id="PF13412">
    <property type="entry name" value="HTH_24"/>
    <property type="match status" value="1"/>
</dbReference>
<dbReference type="SUPFAM" id="SSF46785">
    <property type="entry name" value="Winged helix' DNA-binding domain"/>
    <property type="match status" value="1"/>
</dbReference>
<dbReference type="InterPro" id="IPR011991">
    <property type="entry name" value="ArsR-like_HTH"/>
</dbReference>
<dbReference type="Gene3D" id="3.30.420.40">
    <property type="match status" value="2"/>
</dbReference>
<keyword evidence="3" id="KW-1185">Reference proteome</keyword>
<dbReference type="InterPro" id="IPR000485">
    <property type="entry name" value="AsnC-type_HTH_dom"/>
</dbReference>